<evidence type="ECO:0000256" key="1">
    <source>
        <dbReference type="SAM" id="SignalP"/>
    </source>
</evidence>
<accession>A0A2A4K506</accession>
<dbReference type="GO" id="GO:0005615">
    <property type="term" value="C:extracellular space"/>
    <property type="evidence" value="ECO:0007669"/>
    <property type="project" value="TreeGrafter"/>
</dbReference>
<feature type="chain" id="PRO_5012697885" evidence="1">
    <location>
        <begin position="20"/>
        <end position="259"/>
    </location>
</feature>
<dbReference type="EMBL" id="NWSH01000154">
    <property type="protein sequence ID" value="PCG78994.1"/>
    <property type="molecule type" value="Genomic_DNA"/>
</dbReference>
<keyword evidence="1" id="KW-0732">Signal</keyword>
<feature type="signal peptide" evidence="1">
    <location>
        <begin position="1"/>
        <end position="19"/>
    </location>
</feature>
<name>A0A2A4K506_HELVI</name>
<proteinExistence type="predicted"/>
<reference evidence="2" key="1">
    <citation type="submission" date="2017-09" db="EMBL/GenBank/DDBJ databases">
        <title>Contemporary evolution of a Lepidopteran species, Heliothis virescens, in response to modern agricultural practices.</title>
        <authorList>
            <person name="Fritz M.L."/>
            <person name="Deyonke A.M."/>
            <person name="Papanicolaou A."/>
            <person name="Micinski S."/>
            <person name="Westbrook J."/>
            <person name="Gould F."/>
        </authorList>
    </citation>
    <scope>NUCLEOTIDE SEQUENCE [LARGE SCALE GENOMIC DNA]</scope>
    <source>
        <strain evidence="2">HvINT-</strain>
        <tissue evidence="2">Whole body</tissue>
    </source>
</reference>
<dbReference type="Gene3D" id="3.15.10.30">
    <property type="entry name" value="Haemolymph juvenile hormone binding protein"/>
    <property type="match status" value="1"/>
</dbReference>
<gene>
    <name evidence="2" type="ORF">B5V51_2405</name>
</gene>
<evidence type="ECO:0000313" key="2">
    <source>
        <dbReference type="EMBL" id="PCG78994.1"/>
    </source>
</evidence>
<comment type="caution">
    <text evidence="2">The sequence shown here is derived from an EMBL/GenBank/DDBJ whole genome shotgun (WGS) entry which is preliminary data.</text>
</comment>
<protein>
    <submittedName>
        <fullName evidence="2">Uncharacterized protein</fullName>
    </submittedName>
</protein>
<dbReference type="Pfam" id="PF06585">
    <property type="entry name" value="JHBP"/>
    <property type="match status" value="1"/>
</dbReference>
<dbReference type="InterPro" id="IPR038606">
    <property type="entry name" value="To_sf"/>
</dbReference>
<dbReference type="PANTHER" id="PTHR11008">
    <property type="entry name" value="PROTEIN TAKEOUT-LIKE PROTEIN"/>
    <property type="match status" value="1"/>
</dbReference>
<organism evidence="2">
    <name type="scientific">Heliothis virescens</name>
    <name type="common">Tobacco budworm moth</name>
    <dbReference type="NCBI Taxonomy" id="7102"/>
    <lineage>
        <taxon>Eukaryota</taxon>
        <taxon>Metazoa</taxon>
        <taxon>Ecdysozoa</taxon>
        <taxon>Arthropoda</taxon>
        <taxon>Hexapoda</taxon>
        <taxon>Insecta</taxon>
        <taxon>Pterygota</taxon>
        <taxon>Neoptera</taxon>
        <taxon>Endopterygota</taxon>
        <taxon>Lepidoptera</taxon>
        <taxon>Glossata</taxon>
        <taxon>Ditrysia</taxon>
        <taxon>Noctuoidea</taxon>
        <taxon>Noctuidae</taxon>
        <taxon>Heliothinae</taxon>
        <taxon>Heliothis</taxon>
    </lineage>
</organism>
<dbReference type="PANTHER" id="PTHR11008:SF41">
    <property type="entry name" value="RE70318P"/>
    <property type="match status" value="1"/>
</dbReference>
<dbReference type="SMART" id="SM00700">
    <property type="entry name" value="JHBP"/>
    <property type="match status" value="1"/>
</dbReference>
<dbReference type="AlphaFoldDB" id="A0A2A4K506"/>
<dbReference type="InterPro" id="IPR010562">
    <property type="entry name" value="Haemolymph_juvenile_hormone-bd"/>
</dbReference>
<sequence>MFVRKSLVCLFTVFVFCESGFVDNLEKCKINDGECEKDLIQSVIRDIAKTGVPELGIPQIDPIAINNISLAILNVIDITLVEGTAKGIKDCIVNKFVTKVEEGRATMELTCDISIKGHYKVFSNSPLVKSLAGGDTVTGDGNGKVKIEKLYLKLDFHFDVERRNGETYIKCRPDKLNYNYKIKGKMTFFADNLYIGKQEASKLVTGVLNENWETLISSFGKPFMDKAIYIMESFLRKFFGSVPTKYYIIDDLSAYVKDN</sequence>